<dbReference type="PROSITE" id="PS51186">
    <property type="entry name" value="GNAT"/>
    <property type="match status" value="1"/>
</dbReference>
<dbReference type="SUPFAM" id="SSF55729">
    <property type="entry name" value="Acyl-CoA N-acyltransferases (Nat)"/>
    <property type="match status" value="1"/>
</dbReference>
<accession>A0ABS3JLK9</accession>
<feature type="domain" description="N-acetyltransferase" evidence="3">
    <location>
        <begin position="2"/>
        <end position="168"/>
    </location>
</feature>
<keyword evidence="5" id="KW-1185">Reference proteome</keyword>
<dbReference type="PANTHER" id="PTHR43877:SF2">
    <property type="entry name" value="AMINOALKYLPHOSPHONATE N-ACETYLTRANSFERASE-RELATED"/>
    <property type="match status" value="1"/>
</dbReference>
<dbReference type="PANTHER" id="PTHR43877">
    <property type="entry name" value="AMINOALKYLPHOSPHONATE N-ACETYLTRANSFERASE-RELATED-RELATED"/>
    <property type="match status" value="1"/>
</dbReference>
<dbReference type="RefSeq" id="WP_207329751.1">
    <property type="nucleotide sequence ID" value="NZ_JAFMYW010000004.1"/>
</dbReference>
<comment type="caution">
    <text evidence="4">The sequence shown here is derived from an EMBL/GenBank/DDBJ whole genome shotgun (WGS) entry which is preliminary data.</text>
</comment>
<evidence type="ECO:0000313" key="4">
    <source>
        <dbReference type="EMBL" id="MBO0949787.1"/>
    </source>
</evidence>
<evidence type="ECO:0000256" key="2">
    <source>
        <dbReference type="ARBA" id="ARBA00023315"/>
    </source>
</evidence>
<reference evidence="4 5" key="1">
    <citation type="submission" date="2021-03" db="EMBL/GenBank/DDBJ databases">
        <title>Fibrella sp. HMF5405 genome sequencing and assembly.</title>
        <authorList>
            <person name="Kang H."/>
            <person name="Kim H."/>
            <person name="Bae S."/>
            <person name="Joh K."/>
        </authorList>
    </citation>
    <scope>NUCLEOTIDE SEQUENCE [LARGE SCALE GENOMIC DNA]</scope>
    <source>
        <strain evidence="4 5">HMF5405</strain>
    </source>
</reference>
<evidence type="ECO:0000256" key="1">
    <source>
        <dbReference type="ARBA" id="ARBA00022679"/>
    </source>
</evidence>
<keyword evidence="1" id="KW-0808">Transferase</keyword>
<proteinExistence type="predicted"/>
<dbReference type="EMBL" id="JAFMYW010000004">
    <property type="protein sequence ID" value="MBO0949787.1"/>
    <property type="molecule type" value="Genomic_DNA"/>
</dbReference>
<dbReference type="Gene3D" id="3.40.630.30">
    <property type="match status" value="1"/>
</dbReference>
<dbReference type="CDD" id="cd04301">
    <property type="entry name" value="NAT_SF"/>
    <property type="match status" value="1"/>
</dbReference>
<evidence type="ECO:0000313" key="5">
    <source>
        <dbReference type="Proteomes" id="UP000664628"/>
    </source>
</evidence>
<gene>
    <name evidence="4" type="ORF">J2I46_14415</name>
</gene>
<dbReference type="InterPro" id="IPR050832">
    <property type="entry name" value="Bact_Acetyltransf"/>
</dbReference>
<name>A0ABS3JLK9_9BACT</name>
<keyword evidence="2" id="KW-0012">Acyltransferase</keyword>
<protein>
    <submittedName>
        <fullName evidence="4">GNAT family N-acetyltransferase</fullName>
    </submittedName>
</protein>
<dbReference type="InterPro" id="IPR016181">
    <property type="entry name" value="Acyl_CoA_acyltransferase"/>
</dbReference>
<evidence type="ECO:0000259" key="3">
    <source>
        <dbReference type="PROSITE" id="PS51186"/>
    </source>
</evidence>
<sequence>MITYRFAQLPDAQAIAALHTQSWRQTYRGILRDDYLDGNISEDRFAVWHKRLATPATNQRILVAEEDGQLRGFICLYLDEDPELGTLIDNLHVSRAAKGRGIGLGLMREAARRVIPEANHPGFHLVVYEANGPAIQFYNRVGGMNLRPEQYETPGDGSTAIILRYVWKTADDLR</sequence>
<dbReference type="Pfam" id="PF00583">
    <property type="entry name" value="Acetyltransf_1"/>
    <property type="match status" value="1"/>
</dbReference>
<dbReference type="Proteomes" id="UP000664628">
    <property type="component" value="Unassembled WGS sequence"/>
</dbReference>
<dbReference type="InterPro" id="IPR000182">
    <property type="entry name" value="GNAT_dom"/>
</dbReference>
<organism evidence="4 5">
    <name type="scientific">Fibrella forsythiae</name>
    <dbReference type="NCBI Taxonomy" id="2817061"/>
    <lineage>
        <taxon>Bacteria</taxon>
        <taxon>Pseudomonadati</taxon>
        <taxon>Bacteroidota</taxon>
        <taxon>Cytophagia</taxon>
        <taxon>Cytophagales</taxon>
        <taxon>Spirosomataceae</taxon>
        <taxon>Fibrella</taxon>
    </lineage>
</organism>